<feature type="signal peptide" evidence="1">
    <location>
        <begin position="1"/>
        <end position="21"/>
    </location>
</feature>
<evidence type="ECO:0000256" key="1">
    <source>
        <dbReference type="SAM" id="SignalP"/>
    </source>
</evidence>
<gene>
    <name evidence="2" type="ORF">PVBDA_1200220</name>
</gene>
<dbReference type="Pfam" id="PF07418">
    <property type="entry name" value="PCEMA1"/>
    <property type="match status" value="1"/>
</dbReference>
<reference evidence="2 3" key="1">
    <citation type="submission" date="2020-08" db="EMBL/GenBank/DDBJ databases">
        <authorList>
            <person name="Ramaprasad A."/>
        </authorList>
    </citation>
    <scope>NUCLEOTIDE SEQUENCE [LARGE SCALE GENOMIC DNA]</scope>
</reference>
<organism evidence="2 3">
    <name type="scientific">Plasmodium vinckei brucechwatti</name>
    <dbReference type="NCBI Taxonomy" id="119398"/>
    <lineage>
        <taxon>Eukaryota</taxon>
        <taxon>Sar</taxon>
        <taxon>Alveolata</taxon>
        <taxon>Apicomplexa</taxon>
        <taxon>Aconoidasida</taxon>
        <taxon>Haemosporida</taxon>
        <taxon>Plasmodiidae</taxon>
        <taxon>Plasmodium</taxon>
        <taxon>Plasmodium (Vinckeia)</taxon>
    </lineage>
</organism>
<feature type="chain" id="PRO_5027891019" evidence="1">
    <location>
        <begin position="22"/>
        <end position="295"/>
    </location>
</feature>
<dbReference type="Proteomes" id="UP000515550">
    <property type="component" value="Chromosome PVBDA_12"/>
</dbReference>
<evidence type="ECO:0000313" key="3">
    <source>
        <dbReference type="Proteomes" id="UP000515550"/>
    </source>
</evidence>
<dbReference type="VEuPathDB" id="PlasmoDB:PVBDA_1200220"/>
<protein>
    <submittedName>
        <fullName evidence="2">Fam-a protein</fullName>
    </submittedName>
</protein>
<evidence type="ECO:0000313" key="2">
    <source>
        <dbReference type="EMBL" id="CAD2097735.1"/>
    </source>
</evidence>
<keyword evidence="1" id="KW-0732">Signal</keyword>
<name>A0A6V7SF71_PLAVN</name>
<sequence length="295" mass="33797">MKVKVISLGLISSIIFSIVLAKNSSGSGFTTVFILKKKTKKAHKTTDEPVKVKGKGEYDPGFPDLQFIDEFDPMLMEIYKGNQTELDKSIISETNGAIVNKATGFLRSENETSKHCKYFKSLKENLGKNPESKLSQQFNEKQKGFNDMMQKNEHINKNVSNIEMEIYASIHNISENIENEIGKNIELLNAKVLEKVKTNTTNLNEIKEKLKFYNFDDLGKEENVKYTDEINKKRLFKTSNTRNAVRYAEAIAKLKKKDDKDETDLGGVERFYDDAEKAFFERKDDVIEISMDDDL</sequence>
<dbReference type="AlphaFoldDB" id="A0A6V7SF71"/>
<dbReference type="InterPro" id="IPR010882">
    <property type="entry name" value="PCEMA1"/>
</dbReference>
<accession>A0A6V7SF71</accession>
<proteinExistence type="predicted"/>
<dbReference type="EMBL" id="LR865390">
    <property type="protein sequence ID" value="CAD2097735.1"/>
    <property type="molecule type" value="Genomic_DNA"/>
</dbReference>